<evidence type="ECO:0000259" key="6">
    <source>
        <dbReference type="Pfam" id="PF08100"/>
    </source>
</evidence>
<dbReference type="PANTHER" id="PTHR43712:SF2">
    <property type="entry name" value="O-METHYLTRANSFERASE CICE"/>
    <property type="match status" value="1"/>
</dbReference>
<accession>A0AAN6MVL4</accession>
<keyword evidence="8" id="KW-1185">Reference proteome</keyword>
<dbReference type="InterPro" id="IPR012967">
    <property type="entry name" value="COMT_dimerisation"/>
</dbReference>
<dbReference type="PIRSF" id="PIRSF005739">
    <property type="entry name" value="O-mtase"/>
    <property type="match status" value="1"/>
</dbReference>
<feature type="active site" description="Proton acceptor" evidence="4">
    <location>
        <position position="293"/>
    </location>
</feature>
<dbReference type="InterPro" id="IPR036388">
    <property type="entry name" value="WH-like_DNA-bd_sf"/>
</dbReference>
<protein>
    <submittedName>
        <fullName evidence="7">S-adenosyl-L-methionine-dependent methyltransferase</fullName>
    </submittedName>
</protein>
<dbReference type="Proteomes" id="UP001303473">
    <property type="component" value="Unassembled WGS sequence"/>
</dbReference>
<dbReference type="SUPFAM" id="SSF53335">
    <property type="entry name" value="S-adenosyl-L-methionine-dependent methyltransferases"/>
    <property type="match status" value="1"/>
</dbReference>
<name>A0AAN6MVL4_9PEZI</name>
<sequence>MSSATPVTPNVADSLESLAAILKRVVELVHGPRDDIMDIMTGFCQIAVIRLFIKWKVFEKIPAAGIISYKELAAAVGADVSLITRLCWLLVATGVLRQEGPDRVAHTKSSEAYTSVAPLRAQLQMGFDEYMPPILAMPRYFDAYGLKEPTGKLHSVKAFAEGEPELSVTDLMNRHPERMATMLLALSAMEKMYPHSGLYDFSWVAARAGESPGDRPLIVDVGGGNGHTLRAICNDTPGLPMSRCVLEDLPEVIEVAKTTADKEVLSARLVGMDFFKEQPVKGALIYHTRWCLHDYGDDECVVILKHLADAMAPDSKVLVGEIVMSNPPARSAAMMDMLLGTIGGKERTIEGFHDIAGRAGLKITAVSRGPRDMVIMECEKV</sequence>
<reference evidence="8" key="1">
    <citation type="journal article" date="2023" name="Mol. Phylogenet. Evol.">
        <title>Genome-scale phylogeny and comparative genomics of the fungal order Sordariales.</title>
        <authorList>
            <person name="Hensen N."/>
            <person name="Bonometti L."/>
            <person name="Westerberg I."/>
            <person name="Brannstrom I.O."/>
            <person name="Guillou S."/>
            <person name="Cros-Aarteil S."/>
            <person name="Calhoun S."/>
            <person name="Haridas S."/>
            <person name="Kuo A."/>
            <person name="Mondo S."/>
            <person name="Pangilinan J."/>
            <person name="Riley R."/>
            <person name="LaButti K."/>
            <person name="Andreopoulos B."/>
            <person name="Lipzen A."/>
            <person name="Chen C."/>
            <person name="Yan M."/>
            <person name="Daum C."/>
            <person name="Ng V."/>
            <person name="Clum A."/>
            <person name="Steindorff A."/>
            <person name="Ohm R.A."/>
            <person name="Martin F."/>
            <person name="Silar P."/>
            <person name="Natvig D.O."/>
            <person name="Lalanne C."/>
            <person name="Gautier V."/>
            <person name="Ament-Velasquez S.L."/>
            <person name="Kruys A."/>
            <person name="Hutchinson M.I."/>
            <person name="Powell A.J."/>
            <person name="Barry K."/>
            <person name="Miller A.N."/>
            <person name="Grigoriev I.V."/>
            <person name="Debuchy R."/>
            <person name="Gladieux P."/>
            <person name="Hiltunen Thoren M."/>
            <person name="Johannesson H."/>
        </authorList>
    </citation>
    <scope>NUCLEOTIDE SEQUENCE [LARGE SCALE GENOMIC DNA]</scope>
    <source>
        <strain evidence="8">CBS 340.73</strain>
    </source>
</reference>
<dbReference type="InterPro" id="IPR001077">
    <property type="entry name" value="COMT_C"/>
</dbReference>
<dbReference type="InterPro" id="IPR029063">
    <property type="entry name" value="SAM-dependent_MTases_sf"/>
</dbReference>
<evidence type="ECO:0000256" key="3">
    <source>
        <dbReference type="ARBA" id="ARBA00022691"/>
    </source>
</evidence>
<dbReference type="InterPro" id="IPR016461">
    <property type="entry name" value="COMT-like"/>
</dbReference>
<dbReference type="Pfam" id="PF00891">
    <property type="entry name" value="Methyltransf_2"/>
    <property type="match status" value="1"/>
</dbReference>
<dbReference type="AlphaFoldDB" id="A0AAN6MVL4"/>
<dbReference type="GO" id="GO:0008171">
    <property type="term" value="F:O-methyltransferase activity"/>
    <property type="evidence" value="ECO:0007669"/>
    <property type="project" value="InterPro"/>
</dbReference>
<keyword evidence="1 7" id="KW-0489">Methyltransferase</keyword>
<dbReference type="Gene3D" id="1.10.10.10">
    <property type="entry name" value="Winged helix-like DNA-binding domain superfamily/Winged helix DNA-binding domain"/>
    <property type="match status" value="1"/>
</dbReference>
<dbReference type="PROSITE" id="PS51683">
    <property type="entry name" value="SAM_OMT_II"/>
    <property type="match status" value="1"/>
</dbReference>
<evidence type="ECO:0000256" key="4">
    <source>
        <dbReference type="PIRSR" id="PIRSR005739-1"/>
    </source>
</evidence>
<proteinExistence type="predicted"/>
<keyword evidence="2" id="KW-0808">Transferase</keyword>
<comment type="caution">
    <text evidence="7">The sequence shown here is derived from an EMBL/GenBank/DDBJ whole genome shotgun (WGS) entry which is preliminary data.</text>
</comment>
<feature type="domain" description="O-methyltransferase dimerisation" evidence="6">
    <location>
        <begin position="37"/>
        <end position="114"/>
    </location>
</feature>
<feature type="domain" description="O-methyltransferase C-terminal" evidence="5">
    <location>
        <begin position="217"/>
        <end position="361"/>
    </location>
</feature>
<dbReference type="Pfam" id="PF08100">
    <property type="entry name" value="Dimerisation"/>
    <property type="match status" value="1"/>
</dbReference>
<dbReference type="EMBL" id="MU854073">
    <property type="protein sequence ID" value="KAK3933779.1"/>
    <property type="molecule type" value="Genomic_DNA"/>
</dbReference>
<evidence type="ECO:0000256" key="2">
    <source>
        <dbReference type="ARBA" id="ARBA00022679"/>
    </source>
</evidence>
<organism evidence="7 8">
    <name type="scientific">Diplogelasinospora grovesii</name>
    <dbReference type="NCBI Taxonomy" id="303347"/>
    <lineage>
        <taxon>Eukaryota</taxon>
        <taxon>Fungi</taxon>
        <taxon>Dikarya</taxon>
        <taxon>Ascomycota</taxon>
        <taxon>Pezizomycotina</taxon>
        <taxon>Sordariomycetes</taxon>
        <taxon>Sordariomycetidae</taxon>
        <taxon>Sordariales</taxon>
        <taxon>Diplogelasinosporaceae</taxon>
        <taxon>Diplogelasinospora</taxon>
    </lineage>
</organism>
<evidence type="ECO:0000313" key="8">
    <source>
        <dbReference type="Proteomes" id="UP001303473"/>
    </source>
</evidence>
<keyword evidence="3" id="KW-0949">S-adenosyl-L-methionine</keyword>
<evidence type="ECO:0000256" key="1">
    <source>
        <dbReference type="ARBA" id="ARBA00022603"/>
    </source>
</evidence>
<dbReference type="Gene3D" id="3.40.50.150">
    <property type="entry name" value="Vaccinia Virus protein VP39"/>
    <property type="match status" value="1"/>
</dbReference>
<gene>
    <name evidence="7" type="ORF">QBC46DRAFT_462925</name>
</gene>
<dbReference type="SUPFAM" id="SSF46785">
    <property type="entry name" value="Winged helix' DNA-binding domain"/>
    <property type="match status" value="1"/>
</dbReference>
<dbReference type="InterPro" id="IPR036390">
    <property type="entry name" value="WH_DNA-bd_sf"/>
</dbReference>
<dbReference type="GO" id="GO:0046983">
    <property type="term" value="F:protein dimerization activity"/>
    <property type="evidence" value="ECO:0007669"/>
    <property type="project" value="InterPro"/>
</dbReference>
<dbReference type="GO" id="GO:0032259">
    <property type="term" value="P:methylation"/>
    <property type="evidence" value="ECO:0007669"/>
    <property type="project" value="UniProtKB-KW"/>
</dbReference>
<evidence type="ECO:0000313" key="7">
    <source>
        <dbReference type="EMBL" id="KAK3933779.1"/>
    </source>
</evidence>
<evidence type="ECO:0000259" key="5">
    <source>
        <dbReference type="Pfam" id="PF00891"/>
    </source>
</evidence>
<dbReference type="PANTHER" id="PTHR43712">
    <property type="entry name" value="PUTATIVE (AFU_ORTHOLOGUE AFUA_4G14580)-RELATED"/>
    <property type="match status" value="1"/>
</dbReference>